<protein>
    <submittedName>
        <fullName evidence="1">Predicted protein</fullName>
    </submittedName>
</protein>
<reference evidence="1 2" key="1">
    <citation type="journal article" date="2008" name="Nature">
        <title>The genome of Laccaria bicolor provides insights into mycorrhizal symbiosis.</title>
        <authorList>
            <person name="Martin F."/>
            <person name="Aerts A."/>
            <person name="Ahren D."/>
            <person name="Brun A."/>
            <person name="Danchin E.G.J."/>
            <person name="Duchaussoy F."/>
            <person name="Gibon J."/>
            <person name="Kohler A."/>
            <person name="Lindquist E."/>
            <person name="Pereda V."/>
            <person name="Salamov A."/>
            <person name="Shapiro H.J."/>
            <person name="Wuyts J."/>
            <person name="Blaudez D."/>
            <person name="Buee M."/>
            <person name="Brokstein P."/>
            <person name="Canbaeck B."/>
            <person name="Cohen D."/>
            <person name="Courty P.E."/>
            <person name="Coutinho P.M."/>
            <person name="Delaruelle C."/>
            <person name="Detter J.C."/>
            <person name="Deveau A."/>
            <person name="DiFazio S."/>
            <person name="Duplessis S."/>
            <person name="Fraissinet-Tachet L."/>
            <person name="Lucic E."/>
            <person name="Frey-Klett P."/>
            <person name="Fourrey C."/>
            <person name="Feussner I."/>
            <person name="Gay G."/>
            <person name="Grimwood J."/>
            <person name="Hoegger P.J."/>
            <person name="Jain P."/>
            <person name="Kilaru S."/>
            <person name="Labbe J."/>
            <person name="Lin Y.C."/>
            <person name="Legue V."/>
            <person name="Le Tacon F."/>
            <person name="Marmeisse R."/>
            <person name="Melayah D."/>
            <person name="Montanini B."/>
            <person name="Muratet M."/>
            <person name="Nehls U."/>
            <person name="Niculita-Hirzel H."/>
            <person name="Oudot-Le Secq M.P."/>
            <person name="Peter M."/>
            <person name="Quesneville H."/>
            <person name="Rajashekar B."/>
            <person name="Reich M."/>
            <person name="Rouhier N."/>
            <person name="Schmutz J."/>
            <person name="Yin T."/>
            <person name="Chalot M."/>
            <person name="Henrissat B."/>
            <person name="Kuees U."/>
            <person name="Lucas S."/>
            <person name="Van de Peer Y."/>
            <person name="Podila G.K."/>
            <person name="Polle A."/>
            <person name="Pukkila P.J."/>
            <person name="Richardson P.M."/>
            <person name="Rouze P."/>
            <person name="Sanders I.R."/>
            <person name="Stajich J.E."/>
            <person name="Tunlid A."/>
            <person name="Tuskan G."/>
            <person name="Grigoriev I.V."/>
        </authorList>
    </citation>
    <scope>NUCLEOTIDE SEQUENCE [LARGE SCALE GENOMIC DNA]</scope>
    <source>
        <strain evidence="2">S238N-H82 / ATCC MYA-4686</strain>
    </source>
</reference>
<dbReference type="GeneID" id="6085231"/>
<dbReference type="InParanoid" id="B0E043"/>
<organism evidence="2">
    <name type="scientific">Laccaria bicolor (strain S238N-H82 / ATCC MYA-4686)</name>
    <name type="common">Bicoloured deceiver</name>
    <name type="synonym">Laccaria laccata var. bicolor</name>
    <dbReference type="NCBI Taxonomy" id="486041"/>
    <lineage>
        <taxon>Eukaryota</taxon>
        <taxon>Fungi</taxon>
        <taxon>Dikarya</taxon>
        <taxon>Basidiomycota</taxon>
        <taxon>Agaricomycotina</taxon>
        <taxon>Agaricomycetes</taxon>
        <taxon>Agaricomycetidae</taxon>
        <taxon>Agaricales</taxon>
        <taxon>Agaricineae</taxon>
        <taxon>Hydnangiaceae</taxon>
        <taxon>Laccaria</taxon>
    </lineage>
</organism>
<proteinExistence type="predicted"/>
<sequence length="60" mass="7032">MRTWCEEAIFLGIVTIWTVVILGSPGESEWPVQRRFSKRFRIDSKMLNSCLNRGNTLNHH</sequence>
<dbReference type="AlphaFoldDB" id="B0E043"/>
<gene>
    <name evidence="1" type="ORF">LACBIDRAFT_315222</name>
</gene>
<evidence type="ECO:0000313" key="2">
    <source>
        <dbReference type="Proteomes" id="UP000001194"/>
    </source>
</evidence>
<dbReference type="EMBL" id="DS547159">
    <property type="protein sequence ID" value="EDQ99755.1"/>
    <property type="molecule type" value="Genomic_DNA"/>
</dbReference>
<accession>B0E043</accession>
<dbReference type="KEGG" id="lbc:LACBIDRAFT_315222"/>
<dbReference type="Proteomes" id="UP000001194">
    <property type="component" value="Unassembled WGS sequence"/>
</dbReference>
<evidence type="ECO:0000313" key="1">
    <source>
        <dbReference type="EMBL" id="EDQ99755.1"/>
    </source>
</evidence>
<dbReference type="HOGENOM" id="CLU_2942178_0_0_1"/>
<keyword evidence="2" id="KW-1185">Reference proteome</keyword>
<name>B0E043_LACBS</name>
<dbReference type="RefSeq" id="XP_001889591.1">
    <property type="nucleotide sequence ID" value="XM_001889556.1"/>
</dbReference>